<reference evidence="4" key="1">
    <citation type="submission" date="2022-08" db="EMBL/GenBank/DDBJ databases">
        <authorList>
            <person name="Deng Y."/>
            <person name="Han X.-F."/>
            <person name="Zhang Y.-Q."/>
        </authorList>
    </citation>
    <scope>NUCLEOTIDE SEQUENCE</scope>
    <source>
        <strain evidence="4">CPCC 203407</strain>
    </source>
</reference>
<dbReference type="Proteomes" id="UP001165587">
    <property type="component" value="Unassembled WGS sequence"/>
</dbReference>
<accession>A0AA41XFV4</accession>
<gene>
    <name evidence="4" type="ORF">N1028_05920</name>
</gene>
<dbReference type="Gene3D" id="2.40.110.10">
    <property type="entry name" value="Butyryl-CoA Dehydrogenase, subunit A, domain 2"/>
    <property type="match status" value="1"/>
</dbReference>
<organism evidence="4 5">
    <name type="scientific">Herbiconiux oxytropis</name>
    <dbReference type="NCBI Taxonomy" id="2970915"/>
    <lineage>
        <taxon>Bacteria</taxon>
        <taxon>Bacillati</taxon>
        <taxon>Actinomycetota</taxon>
        <taxon>Actinomycetes</taxon>
        <taxon>Micrococcales</taxon>
        <taxon>Microbacteriaceae</taxon>
        <taxon>Herbiconiux</taxon>
    </lineage>
</organism>
<dbReference type="InterPro" id="IPR036250">
    <property type="entry name" value="AcylCo_DH-like_C"/>
</dbReference>
<name>A0AA41XFV4_9MICO</name>
<keyword evidence="1" id="KW-0560">Oxidoreductase</keyword>
<dbReference type="Pfam" id="PF02771">
    <property type="entry name" value="Acyl-CoA_dh_N"/>
    <property type="match status" value="1"/>
</dbReference>
<dbReference type="PIRSF" id="PIRSF016578">
    <property type="entry name" value="HsaA"/>
    <property type="match status" value="1"/>
</dbReference>
<dbReference type="InterPro" id="IPR013786">
    <property type="entry name" value="AcylCoA_DH/ox_N"/>
</dbReference>
<dbReference type="SUPFAM" id="SSF47203">
    <property type="entry name" value="Acyl-CoA dehydrogenase C-terminal domain-like"/>
    <property type="match status" value="1"/>
</dbReference>
<feature type="domain" description="Acyl-CoA dehydrogenase/oxidase N-terminal" evidence="2">
    <location>
        <begin position="12"/>
        <end position="90"/>
    </location>
</feature>
<dbReference type="InterPro" id="IPR046373">
    <property type="entry name" value="Acyl-CoA_Oxase/DH_mid-dom_sf"/>
</dbReference>
<dbReference type="RefSeq" id="WP_259525932.1">
    <property type="nucleotide sequence ID" value="NZ_JANLCK010000003.1"/>
</dbReference>
<dbReference type="Gene3D" id="1.20.140.10">
    <property type="entry name" value="Butyryl-CoA Dehydrogenase, subunit A, domain 3"/>
    <property type="match status" value="1"/>
</dbReference>
<keyword evidence="5" id="KW-1185">Reference proteome</keyword>
<dbReference type="GO" id="GO:0016627">
    <property type="term" value="F:oxidoreductase activity, acting on the CH-CH group of donors"/>
    <property type="evidence" value="ECO:0007669"/>
    <property type="project" value="InterPro"/>
</dbReference>
<dbReference type="Pfam" id="PF08028">
    <property type="entry name" value="Acyl-CoA_dh_2"/>
    <property type="match status" value="1"/>
</dbReference>
<evidence type="ECO:0000313" key="4">
    <source>
        <dbReference type="EMBL" id="MCS5725429.1"/>
    </source>
</evidence>
<proteinExistence type="predicted"/>
<evidence type="ECO:0000313" key="5">
    <source>
        <dbReference type="Proteomes" id="UP001165587"/>
    </source>
</evidence>
<evidence type="ECO:0000256" key="1">
    <source>
        <dbReference type="ARBA" id="ARBA00023002"/>
    </source>
</evidence>
<protein>
    <submittedName>
        <fullName evidence="4">Acyl-CoA dehydrogenase family protein</fullName>
    </submittedName>
</protein>
<dbReference type="InterPro" id="IPR009100">
    <property type="entry name" value="AcylCoA_DH/oxidase_NM_dom_sf"/>
</dbReference>
<comment type="caution">
    <text evidence="4">The sequence shown here is derived from an EMBL/GenBank/DDBJ whole genome shotgun (WGS) entry which is preliminary data.</text>
</comment>
<dbReference type="AlphaFoldDB" id="A0AA41XFV4"/>
<sequence>MTPPPAELVDAARSLRAQLKAEAPETERRTHFSPELHQAFLDARFYDMFIPRRYGGLEVSVATFVEVVAELARGDMAAAWCWTLSASHALQVATMFPEEVQDEVFGGGDFRAPATAAPSIVATRVEGGWRLEGTVAYCSGSPYSTYYLGQAKLVGESGEGLGGGTFVAPRAVFTVLDDWGATLGLRGTGSNSIRFDGGVIPEPYLLPGVEINDYPAESGTPGFALHGNPLYAGRAMSVLTLTLGGLAVGGAFAALDEFGEQMRLRGTPLPPIQPRLTDPDYQRWYGAAMVRIGAARATVLHTASEWMRLAGENAAGTRPFLFADDFRLAALAREAHLQSWEAVEQELARSIGSSALRDGERFAQLYRDLSQAAGHRSPQVRDGAYRIIAAEELGVLAGPVAVSEKSA</sequence>
<evidence type="ECO:0000259" key="3">
    <source>
        <dbReference type="Pfam" id="PF08028"/>
    </source>
</evidence>
<dbReference type="GO" id="GO:0050660">
    <property type="term" value="F:flavin adenine dinucleotide binding"/>
    <property type="evidence" value="ECO:0007669"/>
    <property type="project" value="InterPro"/>
</dbReference>
<evidence type="ECO:0000259" key="2">
    <source>
        <dbReference type="Pfam" id="PF02771"/>
    </source>
</evidence>
<dbReference type="InterPro" id="IPR037069">
    <property type="entry name" value="AcylCoA_DH/ox_N_sf"/>
</dbReference>
<feature type="domain" description="Acyl-CoA dehydrogenase C-terminal" evidence="3">
    <location>
        <begin position="242"/>
        <end position="376"/>
    </location>
</feature>
<dbReference type="Gene3D" id="1.10.540.10">
    <property type="entry name" value="Acyl-CoA dehydrogenase/oxidase, N-terminal domain"/>
    <property type="match status" value="1"/>
</dbReference>
<dbReference type="EMBL" id="JANLCK010000003">
    <property type="protein sequence ID" value="MCS5725429.1"/>
    <property type="molecule type" value="Genomic_DNA"/>
</dbReference>
<dbReference type="SUPFAM" id="SSF56645">
    <property type="entry name" value="Acyl-CoA dehydrogenase NM domain-like"/>
    <property type="match status" value="1"/>
</dbReference>
<dbReference type="InterPro" id="IPR013107">
    <property type="entry name" value="Acyl-CoA_DH_C"/>
</dbReference>